<comment type="caution">
    <text evidence="4">The sequence shown here is derived from an EMBL/GenBank/DDBJ whole genome shotgun (WGS) entry which is preliminary data.</text>
</comment>
<evidence type="ECO:0000256" key="1">
    <source>
        <dbReference type="ARBA" id="ARBA00022729"/>
    </source>
</evidence>
<evidence type="ECO:0000259" key="3">
    <source>
        <dbReference type="Pfam" id="PF18962"/>
    </source>
</evidence>
<proteinExistence type="predicted"/>
<feature type="chain" id="PRO_5045557560" evidence="2">
    <location>
        <begin position="26"/>
        <end position="261"/>
    </location>
</feature>
<gene>
    <name evidence="4" type="ORF">ITJ86_12600</name>
</gene>
<name>A0ABS0EJU9_9FLAO</name>
<reference evidence="4 5" key="1">
    <citation type="submission" date="2020-11" db="EMBL/GenBank/DDBJ databases">
        <title>Winogradskyella marina sp. nov., isolated from marine sediment.</title>
        <authorList>
            <person name="Bo J."/>
            <person name="Wang S."/>
            <person name="Song X."/>
            <person name="Du Z."/>
        </authorList>
    </citation>
    <scope>NUCLEOTIDE SEQUENCE [LARGE SCALE GENOMIC DNA]</scope>
    <source>
        <strain evidence="4 5">F6397</strain>
    </source>
</reference>
<dbReference type="RefSeq" id="WP_195872002.1">
    <property type="nucleotide sequence ID" value="NZ_JADOET010000011.1"/>
</dbReference>
<evidence type="ECO:0000256" key="2">
    <source>
        <dbReference type="SAM" id="SignalP"/>
    </source>
</evidence>
<dbReference type="Proteomes" id="UP000611215">
    <property type="component" value="Unassembled WGS sequence"/>
</dbReference>
<protein>
    <submittedName>
        <fullName evidence="4">T9SS type A sorting domain-containing protein</fullName>
    </submittedName>
</protein>
<evidence type="ECO:0000313" key="4">
    <source>
        <dbReference type="EMBL" id="MBF8150743.1"/>
    </source>
</evidence>
<feature type="signal peptide" evidence="2">
    <location>
        <begin position="1"/>
        <end position="25"/>
    </location>
</feature>
<dbReference type="NCBIfam" id="TIGR04183">
    <property type="entry name" value="Por_Secre_tail"/>
    <property type="match status" value="1"/>
</dbReference>
<accession>A0ABS0EJU9</accession>
<feature type="domain" description="Secretion system C-terminal sorting" evidence="3">
    <location>
        <begin position="195"/>
        <end position="260"/>
    </location>
</feature>
<dbReference type="InterPro" id="IPR026444">
    <property type="entry name" value="Secre_tail"/>
</dbReference>
<keyword evidence="5" id="KW-1185">Reference proteome</keyword>
<keyword evidence="1 2" id="KW-0732">Signal</keyword>
<dbReference type="Pfam" id="PF18962">
    <property type="entry name" value="Por_Secre_tail"/>
    <property type="match status" value="1"/>
</dbReference>
<dbReference type="EMBL" id="JADOET010000011">
    <property type="protein sequence ID" value="MBF8150743.1"/>
    <property type="molecule type" value="Genomic_DNA"/>
</dbReference>
<evidence type="ECO:0000313" key="5">
    <source>
        <dbReference type="Proteomes" id="UP000611215"/>
    </source>
</evidence>
<organism evidence="4 5">
    <name type="scientific">Winogradskyella marina</name>
    <dbReference type="NCBI Taxonomy" id="2785530"/>
    <lineage>
        <taxon>Bacteria</taxon>
        <taxon>Pseudomonadati</taxon>
        <taxon>Bacteroidota</taxon>
        <taxon>Flavobacteriia</taxon>
        <taxon>Flavobacteriales</taxon>
        <taxon>Flavobacteriaceae</taxon>
        <taxon>Winogradskyella</taxon>
    </lineage>
</organism>
<sequence>MKNIYKNFLLAIVVLLATDLSHSQAWGNFINTTSGSLDGVSFTFSISDETIATKSGSNFEGANEGDAFYAAPGSWYESAIKVRELLEGNSFTITFDSPIENLKLYLKDLRGGSFSFDQEFTVLSDYNFTAVDATTLSTGLPASGILQFNEPVTTLTMTVVYGVDAGAANRYIAFSNLESTLGIDDVFKETNALKVYPNPTADFIQVSGLKATESYSVFNVLGEEVRSGLVSENDQIEVGNLESGLYFLKLESGNTMKFMKK</sequence>